<dbReference type="GO" id="GO:0030145">
    <property type="term" value="F:manganese ion binding"/>
    <property type="evidence" value="ECO:0007669"/>
    <property type="project" value="UniProtKB-ARBA"/>
</dbReference>
<evidence type="ECO:0000256" key="22">
    <source>
        <dbReference type="ARBA" id="ARBA00059245"/>
    </source>
</evidence>
<keyword evidence="25" id="KW-1185">Reference proteome</keyword>
<accession>A0A158R5D9</accession>
<dbReference type="EC" id="2.4.1.122" evidence="6"/>
<dbReference type="STRING" id="451379.A0A158R5D9"/>
<evidence type="ECO:0000256" key="6">
    <source>
        <dbReference type="ARBA" id="ARBA00012557"/>
    </source>
</evidence>
<keyword evidence="11" id="KW-0547">Nucleotide-binding</keyword>
<protein>
    <recommendedName>
        <fullName evidence="18">Glycoprotein-N-acetylgalactosamine 3-beta-galactosyltransferase 1</fullName>
        <ecNumber evidence="6">2.4.1.122</ecNumber>
    </recommendedName>
    <alternativeName>
        <fullName evidence="20">Core 1 O-glycan T-synthase</fullName>
    </alternativeName>
    <alternativeName>
        <fullName evidence="21">Core 1 UDP-galactose:N-acetylgalactosamine-alpha-R beta 1,3-galactosyltransferase 1</fullName>
    </alternativeName>
    <alternativeName>
        <fullName evidence="19">Core 1 beta1,3-galactosyltransferase 1</fullName>
    </alternativeName>
</protein>
<comment type="function">
    <text evidence="22">Glycosyltransferase that generates the core 1 O-glycan Gal-beta1-3GalNAc-alpha1-Ser/Thr (T antigen), which is a precursor for many extended O-glycans in glycoproteins.</text>
</comment>
<evidence type="ECO:0000256" key="7">
    <source>
        <dbReference type="ARBA" id="ARBA00022676"/>
    </source>
</evidence>
<name>A0A158R5D9_9BILA</name>
<evidence type="ECO:0000256" key="2">
    <source>
        <dbReference type="ARBA" id="ARBA00004606"/>
    </source>
</evidence>
<keyword evidence="10" id="KW-0479">Metal-binding</keyword>
<keyword evidence="14 23" id="KW-0472">Membrane</keyword>
<evidence type="ECO:0000256" key="14">
    <source>
        <dbReference type="ARBA" id="ARBA00023136"/>
    </source>
</evidence>
<evidence type="ECO:0000256" key="3">
    <source>
        <dbReference type="ARBA" id="ARBA00004922"/>
    </source>
</evidence>
<evidence type="ECO:0000256" key="17">
    <source>
        <dbReference type="ARBA" id="ARBA00023211"/>
    </source>
</evidence>
<proteinExistence type="inferred from homology"/>
<comment type="pathway">
    <text evidence="3">Protein modification; protein glycosylation.</text>
</comment>
<dbReference type="GO" id="GO:0016263">
    <property type="term" value="F:glycoprotein-N-acetylgalactosamine 3-beta-galactosyltransferase activity"/>
    <property type="evidence" value="ECO:0007669"/>
    <property type="project" value="UniProtKB-EC"/>
</dbReference>
<dbReference type="PROSITE" id="PS51257">
    <property type="entry name" value="PROKAR_LIPOPROTEIN"/>
    <property type="match status" value="1"/>
</dbReference>
<dbReference type="Gene3D" id="3.90.550.50">
    <property type="match status" value="1"/>
</dbReference>
<dbReference type="GO" id="GO:0000166">
    <property type="term" value="F:nucleotide binding"/>
    <property type="evidence" value="ECO:0007669"/>
    <property type="project" value="UniProtKB-KW"/>
</dbReference>
<keyword evidence="15" id="KW-1015">Disulfide bond</keyword>
<evidence type="ECO:0000256" key="1">
    <source>
        <dbReference type="ARBA" id="ARBA00001936"/>
    </source>
</evidence>
<evidence type="ECO:0000256" key="23">
    <source>
        <dbReference type="SAM" id="Phobius"/>
    </source>
</evidence>
<sequence>MAIRGRSHVPYFLIGILSGCVVTLLTTTSVLQQGDGVISRESLVVAPQEEKIERLLTNGFAVRDDDADNDDDADVDDVQPLVHHTHDGCKILYIYFKRAPDDSPLSRVIYNNVRIFCWIMTSHNNTYKKAVHVNATWAPRCNKYVFITSDEDSGLPTVSLNVTEGRQYLWMKTKEAFKWIYNNELNNYDWFLKADDDTFVVIENLRFMLLAYSPSSPIYFGCRFKKYMKQGYMSGGAGYVLSREAVKRFVEDSLTDSHKCKSAGTGAEDAEIGKCLQNVGVIAGDSRDGKGRHRMLPFGPASHLSSNHTLPKWFHNFMFYPYTQGEECCSDYMISYHYINTATMYTLDFLIYHLRPYGLVIGDIIKDDNKLDDKSLLEYARQRSISNSKALDSPVPIVEAEAAALKKREKQLQEQQKLA</sequence>
<evidence type="ECO:0000256" key="5">
    <source>
        <dbReference type="ARBA" id="ARBA00011748"/>
    </source>
</evidence>
<evidence type="ECO:0000256" key="10">
    <source>
        <dbReference type="ARBA" id="ARBA00022723"/>
    </source>
</evidence>
<evidence type="ECO:0000256" key="19">
    <source>
        <dbReference type="ARBA" id="ARBA00041226"/>
    </source>
</evidence>
<dbReference type="WBParaSite" id="SMUV_0000641201-mRNA-1">
    <property type="protein sequence ID" value="SMUV_0000641201-mRNA-1"/>
    <property type="gene ID" value="SMUV_0000641201"/>
</dbReference>
<evidence type="ECO:0000256" key="8">
    <source>
        <dbReference type="ARBA" id="ARBA00022679"/>
    </source>
</evidence>
<evidence type="ECO:0000259" key="24">
    <source>
        <dbReference type="Pfam" id="PF02434"/>
    </source>
</evidence>
<keyword evidence="9 23" id="KW-0812">Transmembrane</keyword>
<comment type="subunit">
    <text evidence="5">Homodimer; disulfide-linked.</text>
</comment>
<evidence type="ECO:0000256" key="9">
    <source>
        <dbReference type="ARBA" id="ARBA00022692"/>
    </source>
</evidence>
<dbReference type="GO" id="GO:0016020">
    <property type="term" value="C:membrane"/>
    <property type="evidence" value="ECO:0007669"/>
    <property type="project" value="UniProtKB-SubCell"/>
</dbReference>
<evidence type="ECO:0000256" key="15">
    <source>
        <dbReference type="ARBA" id="ARBA00023157"/>
    </source>
</evidence>
<evidence type="ECO:0000256" key="11">
    <source>
        <dbReference type="ARBA" id="ARBA00022741"/>
    </source>
</evidence>
<evidence type="ECO:0000313" key="25">
    <source>
        <dbReference type="Proteomes" id="UP000046393"/>
    </source>
</evidence>
<evidence type="ECO:0000313" key="26">
    <source>
        <dbReference type="WBParaSite" id="SMUV_0000641201-mRNA-1"/>
    </source>
</evidence>
<comment type="similarity">
    <text evidence="4">Belongs to the glycosyltransferase 31 family. Beta3-Gal-T subfamily.</text>
</comment>
<reference evidence="26" key="1">
    <citation type="submission" date="2016-04" db="UniProtKB">
        <authorList>
            <consortium name="WormBaseParasite"/>
        </authorList>
    </citation>
    <scope>IDENTIFICATION</scope>
</reference>
<dbReference type="Proteomes" id="UP000046393">
    <property type="component" value="Unplaced"/>
</dbReference>
<keyword evidence="7" id="KW-0328">Glycosyltransferase</keyword>
<dbReference type="PANTHER" id="PTHR23033">
    <property type="entry name" value="BETA1,3-GALACTOSYLTRANSFERASE"/>
    <property type="match status" value="1"/>
</dbReference>
<comment type="cofactor">
    <cofactor evidence="1">
        <name>Mn(2+)</name>
        <dbReference type="ChEBI" id="CHEBI:29035"/>
    </cofactor>
</comment>
<evidence type="ECO:0000256" key="20">
    <source>
        <dbReference type="ARBA" id="ARBA00042009"/>
    </source>
</evidence>
<evidence type="ECO:0000256" key="13">
    <source>
        <dbReference type="ARBA" id="ARBA00022989"/>
    </source>
</evidence>
<dbReference type="PANTHER" id="PTHR23033:SF14">
    <property type="entry name" value="GLYCOPROTEIN-N-ACETYLGALACTOSAMINE 3-BETA-GALACTOSYLTRANSFERASE 1-RELATED"/>
    <property type="match status" value="1"/>
</dbReference>
<dbReference type="InterPro" id="IPR003378">
    <property type="entry name" value="Fringe-like_glycosylTrfase"/>
</dbReference>
<keyword evidence="17" id="KW-0464">Manganese</keyword>
<keyword evidence="8" id="KW-0808">Transferase</keyword>
<evidence type="ECO:0000256" key="4">
    <source>
        <dbReference type="ARBA" id="ARBA00006462"/>
    </source>
</evidence>
<dbReference type="FunFam" id="3.90.550.50:FF:000017">
    <property type="entry name" value="Glycoprotein-N-acetylgalactosamine 3-beta-galactosyltransferase 1"/>
    <property type="match status" value="1"/>
</dbReference>
<keyword evidence="12" id="KW-0735">Signal-anchor</keyword>
<evidence type="ECO:0000256" key="18">
    <source>
        <dbReference type="ARBA" id="ARBA00040898"/>
    </source>
</evidence>
<feature type="transmembrane region" description="Helical" evidence="23">
    <location>
        <begin position="12"/>
        <end position="31"/>
    </location>
</feature>
<evidence type="ECO:0000256" key="16">
    <source>
        <dbReference type="ARBA" id="ARBA00023180"/>
    </source>
</evidence>
<dbReference type="AlphaFoldDB" id="A0A158R5D9"/>
<evidence type="ECO:0000256" key="12">
    <source>
        <dbReference type="ARBA" id="ARBA00022968"/>
    </source>
</evidence>
<comment type="subcellular location">
    <subcellularLocation>
        <location evidence="2">Membrane</location>
        <topology evidence="2">Single-pass type II membrane protein</topology>
    </subcellularLocation>
</comment>
<evidence type="ECO:0000256" key="21">
    <source>
        <dbReference type="ARBA" id="ARBA00043065"/>
    </source>
</evidence>
<dbReference type="UniPathway" id="UPA00378"/>
<keyword evidence="13 23" id="KW-1133">Transmembrane helix</keyword>
<dbReference type="InterPro" id="IPR026050">
    <property type="entry name" value="C1GALT1/C1GALT1_chp1"/>
</dbReference>
<organism evidence="25 26">
    <name type="scientific">Syphacia muris</name>
    <dbReference type="NCBI Taxonomy" id="451379"/>
    <lineage>
        <taxon>Eukaryota</taxon>
        <taxon>Metazoa</taxon>
        <taxon>Ecdysozoa</taxon>
        <taxon>Nematoda</taxon>
        <taxon>Chromadorea</taxon>
        <taxon>Rhabditida</taxon>
        <taxon>Spirurina</taxon>
        <taxon>Oxyuridomorpha</taxon>
        <taxon>Oxyuroidea</taxon>
        <taxon>Oxyuridae</taxon>
        <taxon>Syphacia</taxon>
    </lineage>
</organism>
<dbReference type="Pfam" id="PF02434">
    <property type="entry name" value="Fringe"/>
    <property type="match status" value="1"/>
</dbReference>
<keyword evidence="16" id="KW-0325">Glycoprotein</keyword>
<feature type="domain" description="Fringe-like glycosyltransferase" evidence="24">
    <location>
        <begin position="115"/>
        <end position="279"/>
    </location>
</feature>